<accession>A0A7W6WBS3</accession>
<dbReference type="Proteomes" id="UP000554286">
    <property type="component" value="Unassembled WGS sequence"/>
</dbReference>
<dbReference type="AlphaFoldDB" id="A0A7W6WBS3"/>
<name>A0A7W6WBS3_9PROT</name>
<reference evidence="1 2" key="1">
    <citation type="submission" date="2020-08" db="EMBL/GenBank/DDBJ databases">
        <title>Genome sequencing of Purple Non-Sulfur Bacteria from various extreme environments.</title>
        <authorList>
            <person name="Mayer M."/>
        </authorList>
    </citation>
    <scope>NUCLEOTIDE SEQUENCE [LARGE SCALE GENOMIC DNA]</scope>
    <source>
        <strain evidence="1 2">JA131</strain>
    </source>
</reference>
<gene>
    <name evidence="1" type="ORF">GGD89_003783</name>
</gene>
<dbReference type="EMBL" id="JACIGK010000052">
    <property type="protein sequence ID" value="MBB4268128.1"/>
    <property type="molecule type" value="Genomic_DNA"/>
</dbReference>
<evidence type="ECO:0000313" key="2">
    <source>
        <dbReference type="Proteomes" id="UP000554286"/>
    </source>
</evidence>
<organism evidence="1 2">
    <name type="scientific">Roseospira visakhapatnamensis</name>
    <dbReference type="NCBI Taxonomy" id="390880"/>
    <lineage>
        <taxon>Bacteria</taxon>
        <taxon>Pseudomonadati</taxon>
        <taxon>Pseudomonadota</taxon>
        <taxon>Alphaproteobacteria</taxon>
        <taxon>Rhodospirillales</taxon>
        <taxon>Rhodospirillaceae</taxon>
        <taxon>Roseospira</taxon>
    </lineage>
</organism>
<comment type="caution">
    <text evidence="1">The sequence shown here is derived from an EMBL/GenBank/DDBJ whole genome shotgun (WGS) entry which is preliminary data.</text>
</comment>
<proteinExistence type="predicted"/>
<keyword evidence="2" id="KW-1185">Reference proteome</keyword>
<sequence length="33" mass="3549">MIPATMVREGLVLAGLFVVLILWSILGHAVLES</sequence>
<protein>
    <submittedName>
        <fullName evidence="1">Uncharacterized protein</fullName>
    </submittedName>
</protein>
<evidence type="ECO:0000313" key="1">
    <source>
        <dbReference type="EMBL" id="MBB4268128.1"/>
    </source>
</evidence>